<dbReference type="NCBIfam" id="TIGR01784">
    <property type="entry name" value="T_den_put_tspse"/>
    <property type="match status" value="1"/>
</dbReference>
<keyword evidence="2" id="KW-1185">Reference proteome</keyword>
<name>A0ABR8J0A3_9NOST</name>
<accession>A0ABR8J0A3</accession>
<reference evidence="1 2" key="1">
    <citation type="journal article" date="2020" name="ISME J.">
        <title>Comparative genomics reveals insights into cyanobacterial evolution and habitat adaptation.</title>
        <authorList>
            <person name="Chen M.Y."/>
            <person name="Teng W.K."/>
            <person name="Zhao L."/>
            <person name="Hu C.X."/>
            <person name="Zhou Y.K."/>
            <person name="Han B.P."/>
            <person name="Song L.R."/>
            <person name="Shu W.S."/>
        </authorList>
    </citation>
    <scope>NUCLEOTIDE SEQUENCE [LARGE SCALE GENOMIC DNA]</scope>
    <source>
        <strain evidence="1 2">FACHB-362</strain>
    </source>
</reference>
<organism evidence="1 2">
    <name type="scientific">Anabaena catenula FACHB-362</name>
    <dbReference type="NCBI Taxonomy" id="2692877"/>
    <lineage>
        <taxon>Bacteria</taxon>
        <taxon>Bacillati</taxon>
        <taxon>Cyanobacteriota</taxon>
        <taxon>Cyanophyceae</taxon>
        <taxon>Nostocales</taxon>
        <taxon>Nostocaceae</taxon>
        <taxon>Anabaena</taxon>
    </lineage>
</organism>
<dbReference type="InterPro" id="IPR010106">
    <property type="entry name" value="RpnA"/>
</dbReference>
<comment type="caution">
    <text evidence="1">The sequence shown here is derived from an EMBL/GenBank/DDBJ whole genome shotgun (WGS) entry which is preliminary data.</text>
</comment>
<proteinExistence type="predicted"/>
<dbReference type="PANTHER" id="PTHR34613">
    <property type="entry name" value="SLL0800 PROTEIN"/>
    <property type="match status" value="1"/>
</dbReference>
<dbReference type="Proteomes" id="UP000660381">
    <property type="component" value="Unassembled WGS sequence"/>
</dbReference>
<evidence type="ECO:0000313" key="2">
    <source>
        <dbReference type="Proteomes" id="UP000660381"/>
    </source>
</evidence>
<dbReference type="PANTHER" id="PTHR34613:SF1">
    <property type="entry name" value="SLL6017 PROTEIN"/>
    <property type="match status" value="1"/>
</dbReference>
<evidence type="ECO:0000313" key="1">
    <source>
        <dbReference type="EMBL" id="MBD2691010.1"/>
    </source>
</evidence>
<dbReference type="RefSeq" id="WP_190905544.1">
    <property type="nucleotide sequence ID" value="NZ_JACJTQ010000004.1"/>
</dbReference>
<dbReference type="EMBL" id="JACJTQ010000004">
    <property type="protein sequence ID" value="MBD2691010.1"/>
    <property type="molecule type" value="Genomic_DNA"/>
</dbReference>
<protein>
    <submittedName>
        <fullName evidence="1">Rpn family recombination-promoting nuclease/putative transposase</fullName>
    </submittedName>
</protein>
<sequence>MYDNICKFIAENYKDDIATWLLGSPIKLTELSPTELSSEPIRADSLILLQSDELVLHTEFQTDTDEDMPFRMLDYRVRVYRRFPQKEMRQVVIYLRKTGSDLVSKNSFKLNNTYHQFEIIRLWEQPTAQFMTVPGLLPFAVLSQTKDPKMVLSQVGEAVEAITDQKIQGNIAAASAVLAGLVLKKDVIRKIFRSEIMRESVIYQEILEEGEAKGIAKGKAEGKAEGIAEATKKLAVKLLGIGMSLEQISEVTELSLEQIQALEKEINNPNSN</sequence>
<gene>
    <name evidence="1" type="ORF">H6G68_04420</name>
</gene>